<proteinExistence type="inferred from homology"/>
<dbReference type="Gene3D" id="3.40.50.200">
    <property type="entry name" value="Peptidase S8/S53 domain"/>
    <property type="match status" value="1"/>
</dbReference>
<comment type="similarity">
    <text evidence="1 7">Belongs to the peptidase S8 family.</text>
</comment>
<dbReference type="InterPro" id="IPR037045">
    <property type="entry name" value="S8pro/Inhibitor_I9_sf"/>
</dbReference>
<evidence type="ECO:0000256" key="2">
    <source>
        <dbReference type="ARBA" id="ARBA00022670"/>
    </source>
</evidence>
<evidence type="ECO:0000256" key="1">
    <source>
        <dbReference type="ARBA" id="ARBA00011073"/>
    </source>
</evidence>
<dbReference type="Proteomes" id="UP001595715">
    <property type="component" value="Unassembled WGS sequence"/>
</dbReference>
<feature type="region of interest" description="Disordered" evidence="8">
    <location>
        <begin position="30"/>
        <end position="67"/>
    </location>
</feature>
<keyword evidence="5 7" id="KW-0378">Hydrolase</keyword>
<keyword evidence="6 7" id="KW-0720">Serine protease</keyword>
<keyword evidence="3" id="KW-0479">Metal-binding</keyword>
<dbReference type="InterPro" id="IPR000209">
    <property type="entry name" value="Peptidase_S8/S53_dom"/>
</dbReference>
<name>A0ABV8KDZ1_9BACL</name>
<dbReference type="RefSeq" id="WP_377722799.1">
    <property type="nucleotide sequence ID" value="NZ_JBHSAM010000036.1"/>
</dbReference>
<dbReference type="InterPro" id="IPR006530">
    <property type="entry name" value="YD"/>
</dbReference>
<dbReference type="InterPro" id="IPR022398">
    <property type="entry name" value="Peptidase_S8_His-AS"/>
</dbReference>
<gene>
    <name evidence="12" type="ORF">ACFOZ8_32055</name>
</gene>
<keyword evidence="9" id="KW-0732">Signal</keyword>
<feature type="chain" id="PRO_5047420947" evidence="9">
    <location>
        <begin position="27"/>
        <end position="2075"/>
    </location>
</feature>
<dbReference type="Gene3D" id="2.180.10.10">
    <property type="entry name" value="RHS repeat-associated core"/>
    <property type="match status" value="3"/>
</dbReference>
<protein>
    <submittedName>
        <fullName evidence="12">S8 family serine peptidase</fullName>
    </submittedName>
</protein>
<feature type="compositionally biased region" description="Low complexity" evidence="8">
    <location>
        <begin position="30"/>
        <end position="41"/>
    </location>
</feature>
<evidence type="ECO:0000256" key="3">
    <source>
        <dbReference type="ARBA" id="ARBA00022723"/>
    </source>
</evidence>
<keyword evidence="13" id="KW-1185">Reference proteome</keyword>
<feature type="active site" description="Charge relay system" evidence="7">
    <location>
        <position position="359"/>
    </location>
</feature>
<evidence type="ECO:0000256" key="9">
    <source>
        <dbReference type="SAM" id="SignalP"/>
    </source>
</evidence>
<evidence type="ECO:0000259" key="11">
    <source>
        <dbReference type="Pfam" id="PF25023"/>
    </source>
</evidence>
<accession>A0ABV8KDZ1</accession>
<feature type="active site" description="Charge relay system" evidence="7">
    <location>
        <position position="206"/>
    </location>
</feature>
<evidence type="ECO:0000259" key="10">
    <source>
        <dbReference type="Pfam" id="PF00082"/>
    </source>
</evidence>
<dbReference type="PRINTS" id="PR00723">
    <property type="entry name" value="SUBTILISIN"/>
</dbReference>
<keyword evidence="4" id="KW-0677">Repeat</keyword>
<dbReference type="PANTHER" id="PTHR43806:SF11">
    <property type="entry name" value="CEREVISIN-RELATED"/>
    <property type="match status" value="1"/>
</dbReference>
<dbReference type="InterPro" id="IPR036852">
    <property type="entry name" value="Peptidase_S8/S53_dom_sf"/>
</dbReference>
<feature type="domain" description="Teneurin-like YD-shell" evidence="11">
    <location>
        <begin position="1588"/>
        <end position="1838"/>
    </location>
</feature>
<dbReference type="SUPFAM" id="SSF52743">
    <property type="entry name" value="Subtilisin-like"/>
    <property type="match status" value="1"/>
</dbReference>
<dbReference type="InterPro" id="IPR015500">
    <property type="entry name" value="Peptidase_S8_subtilisin-rel"/>
</dbReference>
<evidence type="ECO:0000256" key="6">
    <source>
        <dbReference type="ARBA" id="ARBA00022825"/>
    </source>
</evidence>
<dbReference type="NCBIfam" id="TIGR01643">
    <property type="entry name" value="YD_repeat_2x"/>
    <property type="match status" value="4"/>
</dbReference>
<feature type="domain" description="Teneurin-like YD-shell" evidence="11">
    <location>
        <begin position="1332"/>
        <end position="1497"/>
    </location>
</feature>
<evidence type="ECO:0000256" key="4">
    <source>
        <dbReference type="ARBA" id="ARBA00022737"/>
    </source>
</evidence>
<evidence type="ECO:0000256" key="7">
    <source>
        <dbReference type="PROSITE-ProRule" id="PRU01240"/>
    </source>
</evidence>
<dbReference type="InterPro" id="IPR022385">
    <property type="entry name" value="Rhs_assc_core"/>
</dbReference>
<dbReference type="InterPro" id="IPR050131">
    <property type="entry name" value="Peptidase_S8_subtilisin-like"/>
</dbReference>
<feature type="domain" description="Peptidase S8/S53" evidence="10">
    <location>
        <begin position="166"/>
        <end position="404"/>
    </location>
</feature>
<dbReference type="Pfam" id="PF00082">
    <property type="entry name" value="Peptidase_S8"/>
    <property type="match status" value="1"/>
</dbReference>
<dbReference type="InterPro" id="IPR034202">
    <property type="entry name" value="Subtilisin_Carlsberg-like"/>
</dbReference>
<dbReference type="NCBIfam" id="TIGR03696">
    <property type="entry name" value="Rhs_assc_core"/>
    <property type="match status" value="1"/>
</dbReference>
<feature type="signal peptide" evidence="9">
    <location>
        <begin position="1"/>
        <end position="26"/>
    </location>
</feature>
<dbReference type="Gene3D" id="3.30.70.80">
    <property type="entry name" value="Peptidase S8 propeptide/proteinase inhibitor I9"/>
    <property type="match status" value="1"/>
</dbReference>
<reference evidence="13" key="1">
    <citation type="journal article" date="2019" name="Int. J. Syst. Evol. Microbiol.">
        <title>The Global Catalogue of Microorganisms (GCM) 10K type strain sequencing project: providing services to taxonomists for standard genome sequencing and annotation.</title>
        <authorList>
            <consortium name="The Broad Institute Genomics Platform"/>
            <consortium name="The Broad Institute Genome Sequencing Center for Infectious Disease"/>
            <person name="Wu L."/>
            <person name="Ma J."/>
        </authorList>
    </citation>
    <scope>NUCLEOTIDE SEQUENCE [LARGE SCALE GENOMIC DNA]</scope>
    <source>
        <strain evidence="13">IBRC-M 10987</strain>
    </source>
</reference>
<sequence>MNKRMRSLLAIILCVSLLFNNAPVFAEQDNPVTNENTVTTAEEPEKSAGNEPIASEEAESTAKAAAPSELSLGEETDYIIKFKDGQEGKKQLDKLMKDKKKKRLKEFKHLKFSRANLTENEAKELKKNKDIQYIEPDQPITKAGDIISAQLKQVHASEALALKLGGAGVDVAILDTGVDLQSTEVSVQNAVSFVEEEVDPDDLNGHGTMVAGILAAAQDDRGLVGVAPGVNLHSVKVLNQNGLGTYSGVIEALEWSIEHGIDIVAMSFTGTAESEALREAVELAHDNGILLVSAAGNEGTSSVGYPAKYDAVLSVGSVDEHKQLSYFSNRGKVDIVAPGEHIQGLSANGGSYVTGSGTSYAVSYVTGAAALVKQAKSELTNEQLTGILKAGAINLGSEEQYGSGLLNAVRALQQVGVAIEESTEGDVVPNIPPTDVSGTGLFAQYPPYELDAPIDEETFLTQHPEARGKPKVEGSEVMALAGTDPSVDNAIRSINVKSDEAPFSVNTESEQISTVSGNFTTRATDITLPGRNGLSFALTRIYDTSLASLYDTRTEPDILCNCSISFITTNWFEKAKLDAQGNVIPETRTLDYKGNSSVGYDANHYDFMSDLMDASRWTSYVSSQVASNGKHYLQTEWLPVEGEPGYFRRFYQEIASDTFQFNVSFTYYIGMRTISTGKTEEEKRFPLGKGWTWDIPYIKTVEGKKYINIGGNSIYEINGTQLKDYTWKDLSIGYDSSVIVNGRYSSDTLISNKGITHYFDSDGQLIRIADPYKNSIDFHYSTHATYGKVLTSVKDSIGNSIDITYSEKEVVLMQGTRKVVYHKDIHTYQKLREVPIPQTTERLAAVTDVGNRLTSYQYDVKDAYVTFTYEAGYNPYMLLKSITYPTGAITAYEYEGPVIRFTTAMAFRQVYKAKARYDLAAGKTYNRLDFTYTGDMDAQPELETGFTQTFQTKISDGRTATTYHNRKIYTNDETPNAYYTDQIIKEGAGLKQTTTQTYDETKRMPVPHSVSTVTSKDGQSSTPVVTNVTYDDYGNILTSTDPYQTTTTMTYDAKGLLDTVTQPIDSQKTRFTDYTRNDKGTVTQAIVKEMTGSTGKVLSDVKVDSIDPNTGNILSVTQRDNNRNITKVTEYSSEYNYAFPTKETITAKDASGNAVPVSVQYQYDKSTGLPIKFIDGKGNATEYQYDSLGRIKKVIHPDLSSQSMEYLDAQNLVRVKDETGLIMEKRYNALGWLVEQGNLTSTGAFNPLGSLFYDQYGQLDYEKDASSRLTDYTYDAWGRLLQTAYGPSVSTVEYDDVNRIQKSTDPEGNVTKVETDLLGRTIKQYEVQSAQEVLAADLLYDKVGNVVQSKDSQNAVTTYKYDGLNRLVELTNPLNEKTAYTYGLQGTLTQIKFADGSVKSMGYDELGRVITKIDASGKVEKLFYDLNGNLEKQTKANGTDLRYVYNVRNQLKDRISPSETISYAYDLAGRRLSMTDKTGKTEYAYAKETGLLEKVTYPNKRTITYTYYNSGDRKTMVDPFGQQQYFTYNSQRRLLESVGTSATAREVTYTYDKNGRLMDSVFKNGITQSMQYKGLNLEAVTHKNAAGTALNRYGYTYDANRNILTRSNQTKGTTYTTQYDALNRIQTDSQFNEVYSYDALGNRVGLKTDQAQEISPVEYKYDEWNRLVQVTKKDGGIVTYAYNGDDLLTSRNENGVTTTLYYDGDQVIAEGKIASGVEIHKASYYRGTGLAARKAADGSMAYYLSNGHGDTVELRGSGGQVLNQYDYDMWGKVLSKLENVENPFQYAGEYWDDSSKLQYLRARWYDPSVGRFINKDTYEGELMNPLSMNLYSYVENNPLAYIDPTGHYKEIDENQVNYLLNTAGTSEGNRDWALKELSQSVKYYGAFDKNQFLYLFNLAVDGQGGEASWARLELINNVVNVTIDDLYYLYVMGDKTVTQNDRDIEILVKQKLYAPVFEDGLTIFASGVFVGLSAIELLYLAPIVAERVTTRASSLTSIGKPFNPNGPKVQMGIDPRTLTPTKDLSTLNSQRLKNAVQYGGDKTIIVDSSGRVLDGHHRLKYALQTGKAVDIQVGY</sequence>
<organism evidence="12 13">
    <name type="scientific">Paenibacillus xanthanilyticus</name>
    <dbReference type="NCBI Taxonomy" id="1783531"/>
    <lineage>
        <taxon>Bacteria</taxon>
        <taxon>Bacillati</taxon>
        <taxon>Bacillota</taxon>
        <taxon>Bacilli</taxon>
        <taxon>Bacillales</taxon>
        <taxon>Paenibacillaceae</taxon>
        <taxon>Paenibacillus</taxon>
    </lineage>
</organism>
<dbReference type="PANTHER" id="PTHR43806">
    <property type="entry name" value="PEPTIDASE S8"/>
    <property type="match status" value="1"/>
</dbReference>
<dbReference type="PROSITE" id="PS00137">
    <property type="entry name" value="SUBTILASE_HIS"/>
    <property type="match status" value="1"/>
</dbReference>
<keyword evidence="2 7" id="KW-0645">Protease</keyword>
<dbReference type="EMBL" id="JBHSAM010000036">
    <property type="protein sequence ID" value="MFC4104265.1"/>
    <property type="molecule type" value="Genomic_DNA"/>
</dbReference>
<comment type="caution">
    <text evidence="12">The sequence shown here is derived from an EMBL/GenBank/DDBJ whole genome shotgun (WGS) entry which is preliminary data.</text>
</comment>
<evidence type="ECO:0000313" key="12">
    <source>
        <dbReference type="EMBL" id="MFC4104265.1"/>
    </source>
</evidence>
<evidence type="ECO:0000256" key="8">
    <source>
        <dbReference type="SAM" id="MobiDB-lite"/>
    </source>
</evidence>
<feature type="active site" description="Charge relay system" evidence="7">
    <location>
        <position position="175"/>
    </location>
</feature>
<dbReference type="PROSITE" id="PS51892">
    <property type="entry name" value="SUBTILASE"/>
    <property type="match status" value="1"/>
</dbReference>
<evidence type="ECO:0000256" key="5">
    <source>
        <dbReference type="ARBA" id="ARBA00022801"/>
    </source>
</evidence>
<dbReference type="Pfam" id="PF25023">
    <property type="entry name" value="TEN_YD-shell"/>
    <property type="match status" value="2"/>
</dbReference>
<dbReference type="InterPro" id="IPR056823">
    <property type="entry name" value="TEN-like_YD-shell"/>
</dbReference>
<dbReference type="CDD" id="cd07477">
    <property type="entry name" value="Peptidases_S8_Subtilisin_subset"/>
    <property type="match status" value="1"/>
</dbReference>
<evidence type="ECO:0000313" key="13">
    <source>
        <dbReference type="Proteomes" id="UP001595715"/>
    </source>
</evidence>